<dbReference type="Pfam" id="PF00005">
    <property type="entry name" value="ABC_tran"/>
    <property type="match status" value="1"/>
</dbReference>
<dbReference type="InterPro" id="IPR050319">
    <property type="entry name" value="ABC_transp_ATP-bind"/>
</dbReference>
<dbReference type="Proteomes" id="UP000306509">
    <property type="component" value="Unassembled WGS sequence"/>
</dbReference>
<feature type="domain" description="ABC transporter" evidence="5">
    <location>
        <begin position="5"/>
        <end position="249"/>
    </location>
</feature>
<dbReference type="InterPro" id="IPR003439">
    <property type="entry name" value="ABC_transporter-like_ATP-bd"/>
</dbReference>
<dbReference type="PANTHER" id="PTHR43776">
    <property type="entry name" value="TRANSPORT ATP-BINDING PROTEIN"/>
    <property type="match status" value="1"/>
</dbReference>
<dbReference type="GO" id="GO:0005524">
    <property type="term" value="F:ATP binding"/>
    <property type="evidence" value="ECO:0007669"/>
    <property type="project" value="UniProtKB-KW"/>
</dbReference>
<evidence type="ECO:0000256" key="4">
    <source>
        <dbReference type="ARBA" id="ARBA00022840"/>
    </source>
</evidence>
<dbReference type="InterPro" id="IPR003593">
    <property type="entry name" value="AAA+_ATPase"/>
</dbReference>
<dbReference type="RefSeq" id="WP_138001881.1">
    <property type="nucleotide sequence ID" value="NZ_QGQD01000022.1"/>
</dbReference>
<evidence type="ECO:0000256" key="3">
    <source>
        <dbReference type="ARBA" id="ARBA00022741"/>
    </source>
</evidence>
<dbReference type="CDD" id="cd03257">
    <property type="entry name" value="ABC_NikE_OppD_transporters"/>
    <property type="match status" value="1"/>
</dbReference>
<dbReference type="STRING" id="180332.GCA_000797495_04211"/>
<reference evidence="6 7" key="1">
    <citation type="journal article" date="2019" name="Anaerobe">
        <title>Detection of Robinsoniella peoriensis in multiple bone samples of a trauma patient.</title>
        <authorList>
            <person name="Schrottner P."/>
            <person name="Hartwich K."/>
            <person name="Bunk B."/>
            <person name="Schober I."/>
            <person name="Helbig S."/>
            <person name="Rudolph W.W."/>
            <person name="Gunzer F."/>
        </authorList>
    </citation>
    <scope>NUCLEOTIDE SEQUENCE [LARGE SCALE GENOMIC DNA]</scope>
    <source>
        <strain evidence="6 7">DSM 106044</strain>
    </source>
</reference>
<comment type="caution">
    <text evidence="6">The sequence shown here is derived from an EMBL/GenBank/DDBJ whole genome shotgun (WGS) entry which is preliminary data.</text>
</comment>
<dbReference type="FunFam" id="3.40.50.300:FF:000016">
    <property type="entry name" value="Oligopeptide ABC transporter ATP-binding component"/>
    <property type="match status" value="1"/>
</dbReference>
<proteinExistence type="inferred from homology"/>
<organism evidence="6 7">
    <name type="scientific">Robinsoniella peoriensis</name>
    <dbReference type="NCBI Taxonomy" id="180332"/>
    <lineage>
        <taxon>Bacteria</taxon>
        <taxon>Bacillati</taxon>
        <taxon>Bacillota</taxon>
        <taxon>Clostridia</taxon>
        <taxon>Lachnospirales</taxon>
        <taxon>Lachnospiraceae</taxon>
        <taxon>Robinsoniella</taxon>
    </lineage>
</organism>
<evidence type="ECO:0000313" key="7">
    <source>
        <dbReference type="Proteomes" id="UP000306509"/>
    </source>
</evidence>
<evidence type="ECO:0000313" key="6">
    <source>
        <dbReference type="EMBL" id="TLD02123.1"/>
    </source>
</evidence>
<name>A0A4U8QCS8_9FIRM</name>
<keyword evidence="3" id="KW-0547">Nucleotide-binding</keyword>
<dbReference type="InterPro" id="IPR013563">
    <property type="entry name" value="Oligopep_ABC_C"/>
</dbReference>
<gene>
    <name evidence="6" type="primary">oppF_1</name>
    <name evidence="6" type="ORF">DSM106044_00929</name>
</gene>
<dbReference type="InterPro" id="IPR017871">
    <property type="entry name" value="ABC_transporter-like_CS"/>
</dbReference>
<dbReference type="PROSITE" id="PS00211">
    <property type="entry name" value="ABC_TRANSPORTER_1"/>
    <property type="match status" value="1"/>
</dbReference>
<sequence length="320" mass="36063">MEPLLQLEHVSKGFTINDKRRVQALQDVNLKINKGETLGIVGESGCGKSTLARVIMGVYPKVEGNLYFHGEKLDLKRRKHRLAFANKVQMVFQDPYSSLNPRMTVGDIVAENLVIQNRLTKKERETRVFELLESVGLQTAHAGRFPNEFSGGQRQRIGIARALALEPELLICDEPIAALDVSIQSQIMNLLKRLGKEIGLTYVFIAHDMNMVHYISDRVAVMYLGHIMEIGRTKEIYRTPQHPYTRLLLESVLTVDSREQLIRGKRTEADDMSLAAGSIKGCPFAGRCKRAKERCMNEKPALKEISGGHLAACHYTEQNH</sequence>
<dbReference type="Pfam" id="PF08352">
    <property type="entry name" value="oligo_HPY"/>
    <property type="match status" value="1"/>
</dbReference>
<keyword evidence="4" id="KW-0067">ATP-binding</keyword>
<dbReference type="Gene3D" id="3.40.50.300">
    <property type="entry name" value="P-loop containing nucleotide triphosphate hydrolases"/>
    <property type="match status" value="1"/>
</dbReference>
<dbReference type="PROSITE" id="PS50893">
    <property type="entry name" value="ABC_TRANSPORTER_2"/>
    <property type="match status" value="1"/>
</dbReference>
<dbReference type="NCBIfam" id="TIGR01727">
    <property type="entry name" value="oligo_HPY"/>
    <property type="match status" value="1"/>
</dbReference>
<dbReference type="GO" id="GO:0015833">
    <property type="term" value="P:peptide transport"/>
    <property type="evidence" value="ECO:0007669"/>
    <property type="project" value="InterPro"/>
</dbReference>
<dbReference type="GO" id="GO:0016887">
    <property type="term" value="F:ATP hydrolysis activity"/>
    <property type="evidence" value="ECO:0007669"/>
    <property type="project" value="InterPro"/>
</dbReference>
<accession>A0A4U8QCS8</accession>
<evidence type="ECO:0000259" key="5">
    <source>
        <dbReference type="PROSITE" id="PS50893"/>
    </source>
</evidence>
<dbReference type="EMBL" id="QGQD01000022">
    <property type="protein sequence ID" value="TLD02123.1"/>
    <property type="molecule type" value="Genomic_DNA"/>
</dbReference>
<protein>
    <submittedName>
        <fullName evidence="6">Stage 0 sporulation protein KE</fullName>
    </submittedName>
</protein>
<dbReference type="GO" id="GO:0055085">
    <property type="term" value="P:transmembrane transport"/>
    <property type="evidence" value="ECO:0007669"/>
    <property type="project" value="UniProtKB-ARBA"/>
</dbReference>
<dbReference type="SUPFAM" id="SSF52540">
    <property type="entry name" value="P-loop containing nucleoside triphosphate hydrolases"/>
    <property type="match status" value="1"/>
</dbReference>
<dbReference type="InterPro" id="IPR027417">
    <property type="entry name" value="P-loop_NTPase"/>
</dbReference>
<keyword evidence="7" id="KW-1185">Reference proteome</keyword>
<dbReference type="PANTHER" id="PTHR43776:SF7">
    <property type="entry name" value="D,D-DIPEPTIDE TRANSPORT ATP-BINDING PROTEIN DDPF-RELATED"/>
    <property type="match status" value="1"/>
</dbReference>
<comment type="similarity">
    <text evidence="1">Belongs to the ABC transporter superfamily.</text>
</comment>
<evidence type="ECO:0000256" key="2">
    <source>
        <dbReference type="ARBA" id="ARBA00022448"/>
    </source>
</evidence>
<dbReference type="AlphaFoldDB" id="A0A4U8QCS8"/>
<keyword evidence="2" id="KW-0813">Transport</keyword>
<evidence type="ECO:0000256" key="1">
    <source>
        <dbReference type="ARBA" id="ARBA00005417"/>
    </source>
</evidence>
<dbReference type="SMART" id="SM00382">
    <property type="entry name" value="AAA"/>
    <property type="match status" value="1"/>
</dbReference>